<protein>
    <submittedName>
        <fullName evidence="2">Uncharacterized protein</fullName>
    </submittedName>
</protein>
<reference evidence="2" key="1">
    <citation type="submission" date="2007-07" db="EMBL/GenBank/DDBJ databases">
        <title>PCAP assembly of the Caenorhabditis remanei genome.</title>
        <authorList>
            <consortium name="The Caenorhabditis remanei Sequencing Consortium"/>
            <person name="Wilson R.K."/>
        </authorList>
    </citation>
    <scope>NUCLEOTIDE SEQUENCE [LARGE SCALE GENOMIC DNA]</scope>
    <source>
        <strain evidence="2">PB4641</strain>
    </source>
</reference>
<dbReference type="FunCoup" id="E3LKF2">
    <property type="interactions" value="10"/>
</dbReference>
<dbReference type="InterPro" id="IPR019429">
    <property type="entry name" value="7TM_GPCR_serpentine_rcpt_Sri"/>
</dbReference>
<keyword evidence="3" id="KW-1185">Reference proteome</keyword>
<feature type="transmembrane region" description="Helical" evidence="1">
    <location>
        <begin position="190"/>
        <end position="216"/>
    </location>
</feature>
<evidence type="ECO:0000313" key="2">
    <source>
        <dbReference type="EMBL" id="EFP00218.1"/>
    </source>
</evidence>
<dbReference type="InParanoid" id="E3LKF2"/>
<dbReference type="HOGENOM" id="CLU_067919_1_0_1"/>
<keyword evidence="1" id="KW-0472">Membrane</keyword>
<keyword evidence="1" id="KW-0812">Transmembrane</keyword>
<organism evidence="3">
    <name type="scientific">Caenorhabditis remanei</name>
    <name type="common">Caenorhabditis vulgaris</name>
    <dbReference type="NCBI Taxonomy" id="31234"/>
    <lineage>
        <taxon>Eukaryota</taxon>
        <taxon>Metazoa</taxon>
        <taxon>Ecdysozoa</taxon>
        <taxon>Nematoda</taxon>
        <taxon>Chromadorea</taxon>
        <taxon>Rhabditida</taxon>
        <taxon>Rhabditina</taxon>
        <taxon>Rhabditomorpha</taxon>
        <taxon>Rhabditoidea</taxon>
        <taxon>Rhabditidae</taxon>
        <taxon>Peloderinae</taxon>
        <taxon>Caenorhabditis</taxon>
    </lineage>
</organism>
<dbReference type="Proteomes" id="UP000008281">
    <property type="component" value="Unassembled WGS sequence"/>
</dbReference>
<accession>E3LKF2</accession>
<dbReference type="PANTHER" id="PTHR46964">
    <property type="entry name" value="SERPENTINE RECEPTOR, CLASS I-RELATED"/>
    <property type="match status" value="1"/>
</dbReference>
<name>E3LKF2_CAERE</name>
<feature type="transmembrane region" description="Helical" evidence="1">
    <location>
        <begin position="144"/>
        <end position="169"/>
    </location>
</feature>
<feature type="transmembrane region" description="Helical" evidence="1">
    <location>
        <begin position="12"/>
        <end position="32"/>
    </location>
</feature>
<dbReference type="eggNOG" id="ENOG502R134">
    <property type="taxonomic scope" value="Eukaryota"/>
</dbReference>
<evidence type="ECO:0000256" key="1">
    <source>
        <dbReference type="SAM" id="Phobius"/>
    </source>
</evidence>
<proteinExistence type="predicted"/>
<dbReference type="Pfam" id="PF10327">
    <property type="entry name" value="7TM_GPCR_Sri"/>
    <property type="match status" value="2"/>
</dbReference>
<keyword evidence="1" id="KW-1133">Transmembrane helix</keyword>
<feature type="transmembrane region" description="Helical" evidence="1">
    <location>
        <begin position="44"/>
        <end position="68"/>
    </location>
</feature>
<dbReference type="AlphaFoldDB" id="E3LKF2"/>
<dbReference type="OMA" id="CSFIKKH"/>
<sequence>MSITTMKPEVRFYFVTGIVCICNNSLAIYLLIFKSGNVGTYRNYMLYFQNLIFTLIILQITSLLCSFIKKHQSVAAIDQKRIMGSARKYIIKILLHIPPFLVSVSFGFSNLSKEEELKVAKQLYPDLVPFISLPNAELYSTSSVSIQVTLVVMIVTFVSFCSLFLFYYIQILQMLHGHRQFMAAKTYSKHLSAVLSLVAQLIVLVIWLALPLAFLLGDVILHIEGYEVYCNILICLFSTHSIVSTIVMVFTFPAFRRVISCQEKLVQVQKFSRFVSLQTNVLSSYYDGSTEKKRCVIEFSNHECLLFHK</sequence>
<evidence type="ECO:0000313" key="3">
    <source>
        <dbReference type="Proteomes" id="UP000008281"/>
    </source>
</evidence>
<feature type="transmembrane region" description="Helical" evidence="1">
    <location>
        <begin position="228"/>
        <end position="255"/>
    </location>
</feature>
<feature type="transmembrane region" description="Helical" evidence="1">
    <location>
        <begin position="89"/>
        <end position="108"/>
    </location>
</feature>
<gene>
    <name evidence="2" type="ORF">CRE_18957</name>
</gene>
<dbReference type="EMBL" id="DS268410">
    <property type="protein sequence ID" value="EFP00218.1"/>
    <property type="molecule type" value="Genomic_DNA"/>
</dbReference>
<dbReference type="OrthoDB" id="5858799at2759"/>